<keyword evidence="3" id="KW-1185">Reference proteome</keyword>
<dbReference type="GO" id="GO:0016989">
    <property type="term" value="F:sigma factor antagonist activity"/>
    <property type="evidence" value="ECO:0007669"/>
    <property type="project" value="TreeGrafter"/>
</dbReference>
<dbReference type="EMBL" id="SNZA01000005">
    <property type="protein sequence ID" value="TDR06605.1"/>
    <property type="molecule type" value="Genomic_DNA"/>
</dbReference>
<dbReference type="PANTHER" id="PTHR37461">
    <property type="entry name" value="ANTI-SIGMA-K FACTOR RSKA"/>
    <property type="match status" value="1"/>
</dbReference>
<dbReference type="Pfam" id="PF10099">
    <property type="entry name" value="RskA_C"/>
    <property type="match status" value="1"/>
</dbReference>
<comment type="caution">
    <text evidence="2">The sequence shown here is derived from an EMBL/GenBank/DDBJ whole genome shotgun (WGS) entry which is preliminary data.</text>
</comment>
<evidence type="ECO:0000313" key="2">
    <source>
        <dbReference type="EMBL" id="TDR06605.1"/>
    </source>
</evidence>
<dbReference type="InterPro" id="IPR018764">
    <property type="entry name" value="RskA_C"/>
</dbReference>
<dbReference type="OrthoDB" id="5298046at2"/>
<dbReference type="Proteomes" id="UP000295729">
    <property type="component" value="Unassembled WGS sequence"/>
</dbReference>
<evidence type="ECO:0000313" key="3">
    <source>
        <dbReference type="Proteomes" id="UP000295729"/>
    </source>
</evidence>
<dbReference type="InterPro" id="IPR051474">
    <property type="entry name" value="Anti-sigma-K/W_factor"/>
</dbReference>
<dbReference type="RefSeq" id="WP_133563756.1">
    <property type="nucleotide sequence ID" value="NZ_JAJGNH010000010.1"/>
</dbReference>
<accession>A0A4R6WZG5</accession>
<proteinExistence type="predicted"/>
<dbReference type="GO" id="GO:0005886">
    <property type="term" value="C:plasma membrane"/>
    <property type="evidence" value="ECO:0007669"/>
    <property type="project" value="InterPro"/>
</dbReference>
<feature type="domain" description="Anti-sigma K factor RskA C-terminal" evidence="1">
    <location>
        <begin position="102"/>
        <end position="222"/>
    </location>
</feature>
<gene>
    <name evidence="2" type="ORF">C8D85_2788</name>
</gene>
<sequence length="231" mass="25104">MNSLPEDHITAAEYALGLLSDQQAKAFEAQMSTDPELKSAYIYWSERLATLASEWPEHVPPEHVKAKIDDFLRTETNTVVELPSSMDKHSKEKNSRSPIWGIAAALVLALGMWWLSPNTFEANYQTYLTSSASDLVIDVLVDVDDQTIKIIPIKGQPAEQGDYELWVAVGDGAPISLGVLDITNSAQFSLDGDWIDNLDNAHMAISLEPKGGSPTGQPTGPVLAVADTIAL</sequence>
<evidence type="ECO:0000259" key="1">
    <source>
        <dbReference type="Pfam" id="PF10099"/>
    </source>
</evidence>
<dbReference type="AlphaFoldDB" id="A0A4R6WZG5"/>
<dbReference type="PANTHER" id="PTHR37461:SF1">
    <property type="entry name" value="ANTI-SIGMA-K FACTOR RSKA"/>
    <property type="match status" value="1"/>
</dbReference>
<dbReference type="GO" id="GO:0006417">
    <property type="term" value="P:regulation of translation"/>
    <property type="evidence" value="ECO:0007669"/>
    <property type="project" value="TreeGrafter"/>
</dbReference>
<reference evidence="2 3" key="1">
    <citation type="submission" date="2019-03" db="EMBL/GenBank/DDBJ databases">
        <title>Genomic Encyclopedia of Type Strains, Phase IV (KMG-IV): sequencing the most valuable type-strain genomes for metagenomic binning, comparative biology and taxonomic classification.</title>
        <authorList>
            <person name="Goeker M."/>
        </authorList>
    </citation>
    <scope>NUCLEOTIDE SEQUENCE [LARGE SCALE GENOMIC DNA]</scope>
    <source>
        <strain evidence="2 3">DSM 5604</strain>
    </source>
</reference>
<protein>
    <submittedName>
        <fullName evidence="2">Anti-sigma-K factor RskA</fullName>
    </submittedName>
</protein>
<organism evidence="2 3">
    <name type="scientific">Marinomonas communis</name>
    <dbReference type="NCBI Taxonomy" id="28254"/>
    <lineage>
        <taxon>Bacteria</taxon>
        <taxon>Pseudomonadati</taxon>
        <taxon>Pseudomonadota</taxon>
        <taxon>Gammaproteobacteria</taxon>
        <taxon>Oceanospirillales</taxon>
        <taxon>Oceanospirillaceae</taxon>
        <taxon>Marinomonas</taxon>
    </lineage>
</organism>
<name>A0A4R6WZG5_9GAMM</name>